<dbReference type="InterPro" id="IPR006597">
    <property type="entry name" value="Sel1-like"/>
</dbReference>
<dbReference type="OrthoDB" id="61863at2"/>
<comment type="caution">
    <text evidence="1">The sequence shown here is derived from an EMBL/GenBank/DDBJ whole genome shotgun (WGS) entry which is preliminary data.</text>
</comment>
<evidence type="ECO:0000313" key="1">
    <source>
        <dbReference type="EMBL" id="OWL93258.1"/>
    </source>
</evidence>
<keyword evidence="2" id="KW-1185">Reference proteome</keyword>
<dbReference type="InterPro" id="IPR050767">
    <property type="entry name" value="Sel1_AlgK"/>
</dbReference>
<evidence type="ECO:0008006" key="3">
    <source>
        <dbReference type="Google" id="ProtNLM"/>
    </source>
</evidence>
<gene>
    <name evidence="1" type="ORF">CBQ26_20600</name>
</gene>
<dbReference type="SUPFAM" id="SSF81901">
    <property type="entry name" value="HCP-like"/>
    <property type="match status" value="4"/>
</dbReference>
<sequence length="824" mass="88629">MFCAGSRRGGYRSSMSSWRAVPVTILYILMLSTAGAQVTSGAALYRDGQLDAAFRALQPEAARGDAQAQFLLGELHYNGFATPRNRPEALRWYRLAAAQGYAPAQLLVAEMLLDEGRSPAEWREGEAALRGAAEQELRVPEGAPADARRSLTALLLGEFLPEARMRHPAQAAALLARWADGGDAISAQKLADLYETGVDDPDPARRLPADRERFLFWTNRAATMPQDGPSTRGPRLTAEAARLEQAGDLNEAIKVYWEAADLGHVPAMVRLAEVLLATPDRKGPGRFWLERAAELDAAKANLLLGQLLLGEGDAVRAAHHFEVATRGQDRSEDTRQAAALALARLLAAGAPDLPADVPRAVEVLRFSARTPEALNVLADLLLAQPTWTALTVNDAMNARLKAALGGLRSAQRTVIWDHFTRRYPESPRWQPAAADLQTMVDWVRRDAQLGDDRGLYLLAQLTLHGLHGIPASEAAARDLLSRAVAAGSSDASRTLDYLTAPPPTTRVTAQQAQAALKLAQDGRRDAQVFLASIYLSGNGVPRDLRQALRWTVTAAERGDVEAMLSAVGLYRAGIGTPHDSTAASAWQVQAVRAGVPPVERTVLGAWYADGIGLKPDPARAVALYRDAAEFNEPVAQGLLGSALLFGIGVAMDTQEGVRWIRLAAEQGMLGAQEILGDLYAEGQHVPKNAELAVTWRRRAADQGSMRALTELAWMALDGEGLPRDPAQARQWAETAASRGYRDALLLLAHMHGGGIGIPRDPGRAVEYSRQAAERGSADGAYNLGMAYLTGTGVARDLAQARVWLERAQALGSAEAAAQLRRLAP</sequence>
<dbReference type="Pfam" id="PF08238">
    <property type="entry name" value="Sel1"/>
    <property type="match status" value="10"/>
</dbReference>
<dbReference type="Gene3D" id="1.25.40.10">
    <property type="entry name" value="Tetratricopeptide repeat domain"/>
    <property type="match status" value="3"/>
</dbReference>
<name>A0A246BDT8_9DEIO</name>
<dbReference type="AlphaFoldDB" id="A0A246BDT8"/>
<evidence type="ECO:0000313" key="2">
    <source>
        <dbReference type="Proteomes" id="UP000197208"/>
    </source>
</evidence>
<dbReference type="PANTHER" id="PTHR11102:SF160">
    <property type="entry name" value="ERAD-ASSOCIATED E3 UBIQUITIN-PROTEIN LIGASE COMPONENT HRD3"/>
    <property type="match status" value="1"/>
</dbReference>
<reference evidence="1 2" key="1">
    <citation type="submission" date="2017-05" db="EMBL/GenBank/DDBJ databases">
        <title>De novo genome assembly of Deniococcus indicus strain DR1.</title>
        <authorList>
            <person name="Chauhan D."/>
            <person name="Yennamalli R.M."/>
            <person name="Priyadarshini R."/>
        </authorList>
    </citation>
    <scope>NUCLEOTIDE SEQUENCE [LARGE SCALE GENOMIC DNA]</scope>
    <source>
        <strain evidence="1 2">DR1</strain>
    </source>
</reference>
<dbReference type="SMART" id="SM00671">
    <property type="entry name" value="SEL1"/>
    <property type="match status" value="12"/>
</dbReference>
<dbReference type="InterPro" id="IPR011990">
    <property type="entry name" value="TPR-like_helical_dom_sf"/>
</dbReference>
<protein>
    <recommendedName>
        <fullName evidence="3">Sel1 repeat family protein</fullName>
    </recommendedName>
</protein>
<dbReference type="EMBL" id="NHMK01000038">
    <property type="protein sequence ID" value="OWL93258.1"/>
    <property type="molecule type" value="Genomic_DNA"/>
</dbReference>
<dbReference type="PANTHER" id="PTHR11102">
    <property type="entry name" value="SEL-1-LIKE PROTEIN"/>
    <property type="match status" value="1"/>
</dbReference>
<organism evidence="1 2">
    <name type="scientific">Deinococcus indicus</name>
    <dbReference type="NCBI Taxonomy" id="223556"/>
    <lineage>
        <taxon>Bacteria</taxon>
        <taxon>Thermotogati</taxon>
        <taxon>Deinococcota</taxon>
        <taxon>Deinococci</taxon>
        <taxon>Deinococcales</taxon>
        <taxon>Deinococcaceae</taxon>
        <taxon>Deinococcus</taxon>
    </lineage>
</organism>
<proteinExistence type="predicted"/>
<dbReference type="Proteomes" id="UP000197208">
    <property type="component" value="Unassembled WGS sequence"/>
</dbReference>
<accession>A0A246BDT8</accession>